<feature type="domain" description="Phospholipid/glycerol acyltransferase" evidence="9">
    <location>
        <begin position="67"/>
        <end position="182"/>
    </location>
</feature>
<comment type="subcellular location">
    <subcellularLocation>
        <location evidence="1">Membrane</location>
    </subcellularLocation>
</comment>
<keyword evidence="3 8" id="KW-0812">Transmembrane</keyword>
<dbReference type="GO" id="GO:0016020">
    <property type="term" value="C:membrane"/>
    <property type="evidence" value="ECO:0007669"/>
    <property type="project" value="UniProtKB-SubCell"/>
</dbReference>
<dbReference type="SMART" id="SM00563">
    <property type="entry name" value="PlsC"/>
    <property type="match status" value="1"/>
</dbReference>
<dbReference type="Proteomes" id="UP000253570">
    <property type="component" value="Unassembled WGS sequence"/>
</dbReference>
<keyword evidence="5" id="KW-0443">Lipid metabolism</keyword>
<comment type="caution">
    <text evidence="10">The sequence shown here is derived from an EMBL/GenBank/DDBJ whole genome shotgun (WGS) entry which is preliminary data.</text>
</comment>
<sequence length="259" mass="29734">MITSRIKSFVIIIIILIITTLLLPIQTLFHKLNTQASYTLPMFYHRIFIKLLGIKITIKGEIDDKPGLIISNHGSWVDIFLISSISKTVFVAKNDVSKWPIISFLAKLQKTIFIDRNNPKKMIKTVKDIEKRILKNEKIVIFAEGTSSDGNKILPFKSSIFLICDLMKEKNINIQPISIAYTKYNGLAIDRTSRPLIAWYGNMNLLSHLYKMIQSGSFDIEITFHNKIDLSEKKSRKEISSECEEKIRNGFLQSLKRGI</sequence>
<accession>A0A368DR69</accession>
<reference evidence="10 11" key="1">
    <citation type="journal article" date="2018" name="Microbiome">
        <title>Fine metagenomic profile of the Mediterranean stratified and mixed water columns revealed by assembly and recruitment.</title>
        <authorList>
            <person name="Haro-Moreno J.M."/>
            <person name="Lopez-Perez M."/>
            <person name="De La Torre J.R."/>
            <person name="Picazo A."/>
            <person name="Camacho A."/>
            <person name="Rodriguez-Valera F."/>
        </authorList>
    </citation>
    <scope>NUCLEOTIDE SEQUENCE [LARGE SCALE GENOMIC DNA]</scope>
    <source>
        <strain evidence="10">MED-G57</strain>
    </source>
</reference>
<evidence type="ECO:0000313" key="11">
    <source>
        <dbReference type="Proteomes" id="UP000253570"/>
    </source>
</evidence>
<protein>
    <submittedName>
        <fullName evidence="10">1-acyl-sn-glycerol-3-phosphate acyltransferase</fullName>
    </submittedName>
</protein>
<dbReference type="InterPro" id="IPR002123">
    <property type="entry name" value="Plipid/glycerol_acylTrfase"/>
</dbReference>
<keyword evidence="7 10" id="KW-0012">Acyltransferase</keyword>
<dbReference type="CDD" id="cd07989">
    <property type="entry name" value="LPLAT_AGPAT-like"/>
    <property type="match status" value="1"/>
</dbReference>
<evidence type="ECO:0000256" key="4">
    <source>
        <dbReference type="ARBA" id="ARBA00022989"/>
    </source>
</evidence>
<proteinExistence type="predicted"/>
<gene>
    <name evidence="10" type="ORF">DBW71_00875</name>
</gene>
<dbReference type="GO" id="GO:0016746">
    <property type="term" value="F:acyltransferase activity"/>
    <property type="evidence" value="ECO:0007669"/>
    <property type="project" value="UniProtKB-KW"/>
</dbReference>
<evidence type="ECO:0000313" key="10">
    <source>
        <dbReference type="EMBL" id="RCL74309.1"/>
    </source>
</evidence>
<evidence type="ECO:0000256" key="3">
    <source>
        <dbReference type="ARBA" id="ARBA00022692"/>
    </source>
</evidence>
<evidence type="ECO:0000256" key="7">
    <source>
        <dbReference type="ARBA" id="ARBA00023315"/>
    </source>
</evidence>
<feature type="transmembrane region" description="Helical" evidence="8">
    <location>
        <begin position="9"/>
        <end position="29"/>
    </location>
</feature>
<evidence type="ECO:0000256" key="2">
    <source>
        <dbReference type="ARBA" id="ARBA00022679"/>
    </source>
</evidence>
<dbReference type="GO" id="GO:0006629">
    <property type="term" value="P:lipid metabolic process"/>
    <property type="evidence" value="ECO:0007669"/>
    <property type="project" value="UniProtKB-KW"/>
</dbReference>
<organism evidence="10 11">
    <name type="scientific">PS1 clade bacterium</name>
    <dbReference type="NCBI Taxonomy" id="2175152"/>
    <lineage>
        <taxon>Bacteria</taxon>
        <taxon>Pseudomonadati</taxon>
        <taxon>Pseudomonadota</taxon>
        <taxon>Alphaproteobacteria</taxon>
        <taxon>PS1 clade</taxon>
    </lineage>
</organism>
<keyword evidence="6 8" id="KW-0472">Membrane</keyword>
<name>A0A368DR69_9PROT</name>
<evidence type="ECO:0000256" key="1">
    <source>
        <dbReference type="ARBA" id="ARBA00004370"/>
    </source>
</evidence>
<dbReference type="AlphaFoldDB" id="A0A368DR69"/>
<evidence type="ECO:0000256" key="5">
    <source>
        <dbReference type="ARBA" id="ARBA00023098"/>
    </source>
</evidence>
<keyword evidence="4 8" id="KW-1133">Transmembrane helix</keyword>
<dbReference type="SUPFAM" id="SSF69593">
    <property type="entry name" value="Glycerol-3-phosphate (1)-acyltransferase"/>
    <property type="match status" value="1"/>
</dbReference>
<dbReference type="Pfam" id="PF01553">
    <property type="entry name" value="Acyltransferase"/>
    <property type="match status" value="1"/>
</dbReference>
<evidence type="ECO:0000256" key="8">
    <source>
        <dbReference type="SAM" id="Phobius"/>
    </source>
</evidence>
<dbReference type="EMBL" id="QOQD01000002">
    <property type="protein sequence ID" value="RCL74309.1"/>
    <property type="molecule type" value="Genomic_DNA"/>
</dbReference>
<dbReference type="PANTHER" id="PTHR23063:SF52">
    <property type="entry name" value="LYSOPHOSPHATIDYLCHOLINE ACYLTRANSFERASE"/>
    <property type="match status" value="1"/>
</dbReference>
<dbReference type="PANTHER" id="PTHR23063">
    <property type="entry name" value="PHOSPHOLIPID ACYLTRANSFERASE"/>
    <property type="match status" value="1"/>
</dbReference>
<keyword evidence="2 10" id="KW-0808">Transferase</keyword>
<evidence type="ECO:0000256" key="6">
    <source>
        <dbReference type="ARBA" id="ARBA00023136"/>
    </source>
</evidence>
<evidence type="ECO:0000259" key="9">
    <source>
        <dbReference type="SMART" id="SM00563"/>
    </source>
</evidence>